<name>A0A8H4EVK7_GIGMA</name>
<dbReference type="InterPro" id="IPR011009">
    <property type="entry name" value="Kinase-like_dom_sf"/>
</dbReference>
<evidence type="ECO:0000259" key="3">
    <source>
        <dbReference type="PROSITE" id="PS50011"/>
    </source>
</evidence>
<dbReference type="PANTHER" id="PTHR44329:SF298">
    <property type="entry name" value="MIXED LINEAGE KINASE DOMAIN-LIKE PROTEIN"/>
    <property type="match status" value="1"/>
</dbReference>
<evidence type="ECO:0000256" key="2">
    <source>
        <dbReference type="ARBA" id="ARBA00022840"/>
    </source>
</evidence>
<dbReference type="Pfam" id="PF07714">
    <property type="entry name" value="PK_Tyr_Ser-Thr"/>
    <property type="match status" value="1"/>
</dbReference>
<dbReference type="SUPFAM" id="SSF56112">
    <property type="entry name" value="Protein kinase-like (PK-like)"/>
    <property type="match status" value="1"/>
</dbReference>
<gene>
    <name evidence="4" type="ORF">F8M41_004389</name>
</gene>
<comment type="caution">
    <text evidence="4">The sequence shown here is derived from an EMBL/GenBank/DDBJ whole genome shotgun (WGS) entry which is preliminary data.</text>
</comment>
<accession>A0A8H4EVK7</accession>
<dbReference type="InterPro" id="IPR051681">
    <property type="entry name" value="Ser/Thr_Kinases-Pseudokinases"/>
</dbReference>
<sequence>MSCREVSTYRGLKGGFGEVYKGTLRGHNIAVKYVKRETPTNLKDFNRELKALRLSEKCKSNIIKFFGLSHDPRRKEYILVMQFANNGTLKNYLSLLADFGLSKSLLEPATISVVRGVQAYVDPILLSGRLNYTDKYEKSSDIYSFVCLCLREKREIGMPMQYIDTYEKCWSPDPSLRPEISEILYRLKNLSEEPIYAGIDIPSTETSYPNRESLSNTVVQHCDLTSEMQLFNFNELIPSDSFRY</sequence>
<dbReference type="GO" id="GO:0097527">
    <property type="term" value="P:necroptotic signaling pathway"/>
    <property type="evidence" value="ECO:0007669"/>
    <property type="project" value="TreeGrafter"/>
</dbReference>
<keyword evidence="2" id="KW-0067">ATP-binding</keyword>
<keyword evidence="4" id="KW-0418">Kinase</keyword>
<dbReference type="OrthoDB" id="10261027at2759"/>
<dbReference type="Gene3D" id="1.10.510.10">
    <property type="entry name" value="Transferase(Phosphotransferase) domain 1"/>
    <property type="match status" value="1"/>
</dbReference>
<feature type="domain" description="Protein kinase" evidence="3">
    <location>
        <begin position="5"/>
        <end position="244"/>
    </location>
</feature>
<dbReference type="PROSITE" id="PS50011">
    <property type="entry name" value="PROTEIN_KINASE_DOM"/>
    <property type="match status" value="1"/>
</dbReference>
<evidence type="ECO:0000256" key="1">
    <source>
        <dbReference type="ARBA" id="ARBA00022741"/>
    </source>
</evidence>
<evidence type="ECO:0000313" key="4">
    <source>
        <dbReference type="EMBL" id="KAF0559875.1"/>
    </source>
</evidence>
<dbReference type="GO" id="GO:0005524">
    <property type="term" value="F:ATP binding"/>
    <property type="evidence" value="ECO:0007669"/>
    <property type="project" value="UniProtKB-KW"/>
</dbReference>
<dbReference type="InterPro" id="IPR000719">
    <property type="entry name" value="Prot_kinase_dom"/>
</dbReference>
<dbReference type="GO" id="GO:0004672">
    <property type="term" value="F:protein kinase activity"/>
    <property type="evidence" value="ECO:0007669"/>
    <property type="project" value="InterPro"/>
</dbReference>
<dbReference type="PANTHER" id="PTHR44329">
    <property type="entry name" value="SERINE/THREONINE-PROTEIN KINASE TNNI3K-RELATED"/>
    <property type="match status" value="1"/>
</dbReference>
<organism evidence="4 5">
    <name type="scientific">Gigaspora margarita</name>
    <dbReference type="NCBI Taxonomy" id="4874"/>
    <lineage>
        <taxon>Eukaryota</taxon>
        <taxon>Fungi</taxon>
        <taxon>Fungi incertae sedis</taxon>
        <taxon>Mucoromycota</taxon>
        <taxon>Glomeromycotina</taxon>
        <taxon>Glomeromycetes</taxon>
        <taxon>Diversisporales</taxon>
        <taxon>Gigasporaceae</taxon>
        <taxon>Gigaspora</taxon>
    </lineage>
</organism>
<keyword evidence="4" id="KW-0808">Transferase</keyword>
<dbReference type="InterPro" id="IPR001245">
    <property type="entry name" value="Ser-Thr/Tyr_kinase_cat_dom"/>
</dbReference>
<dbReference type="Gene3D" id="3.30.200.20">
    <property type="entry name" value="Phosphorylase Kinase, domain 1"/>
    <property type="match status" value="1"/>
</dbReference>
<protein>
    <submittedName>
        <fullName evidence="4">Kinase-like protein</fullName>
    </submittedName>
</protein>
<evidence type="ECO:0000313" key="5">
    <source>
        <dbReference type="Proteomes" id="UP000439903"/>
    </source>
</evidence>
<proteinExistence type="predicted"/>
<dbReference type="Proteomes" id="UP000439903">
    <property type="component" value="Unassembled WGS sequence"/>
</dbReference>
<keyword evidence="5" id="KW-1185">Reference proteome</keyword>
<dbReference type="EMBL" id="WTPW01000015">
    <property type="protein sequence ID" value="KAF0559875.1"/>
    <property type="molecule type" value="Genomic_DNA"/>
</dbReference>
<reference evidence="4 5" key="1">
    <citation type="journal article" date="2019" name="Environ. Microbiol.">
        <title>At the nexus of three kingdoms: the genome of the mycorrhizal fungus Gigaspora margarita provides insights into plant, endobacterial and fungal interactions.</title>
        <authorList>
            <person name="Venice F."/>
            <person name="Ghignone S."/>
            <person name="Salvioli di Fossalunga A."/>
            <person name="Amselem J."/>
            <person name="Novero M."/>
            <person name="Xianan X."/>
            <person name="Sedzielewska Toro K."/>
            <person name="Morin E."/>
            <person name="Lipzen A."/>
            <person name="Grigoriev I.V."/>
            <person name="Henrissat B."/>
            <person name="Martin F.M."/>
            <person name="Bonfante P."/>
        </authorList>
    </citation>
    <scope>NUCLEOTIDE SEQUENCE [LARGE SCALE GENOMIC DNA]</scope>
    <source>
        <strain evidence="4 5">BEG34</strain>
    </source>
</reference>
<dbReference type="AlphaFoldDB" id="A0A8H4EVK7"/>
<keyword evidence="1" id="KW-0547">Nucleotide-binding</keyword>